<comment type="caution">
    <text evidence="1">The sequence shown here is derived from an EMBL/GenBank/DDBJ whole genome shotgun (WGS) entry which is preliminary data.</text>
</comment>
<dbReference type="EMBL" id="JAJSOF020000001">
    <property type="protein sequence ID" value="KAJ4451953.1"/>
    <property type="molecule type" value="Genomic_DNA"/>
</dbReference>
<sequence>MAGLCMGSNEPLGSLEAICKNLNIDNVVDEFDALHINGRINLQWLSYCVLYGGEIRRLTLQPKAYCAYHPMLLYKYRILHCDLNPSCGMDAVDM</sequence>
<protein>
    <submittedName>
        <fullName evidence="1">Uncharacterized protein</fullName>
    </submittedName>
</protein>
<evidence type="ECO:0000313" key="1">
    <source>
        <dbReference type="EMBL" id="KAJ4451953.1"/>
    </source>
</evidence>
<accession>A0ABQ8U1Y8</accession>
<keyword evidence="2" id="KW-1185">Reference proteome</keyword>
<name>A0ABQ8U1Y8_PERAM</name>
<organism evidence="1 2">
    <name type="scientific">Periplaneta americana</name>
    <name type="common">American cockroach</name>
    <name type="synonym">Blatta americana</name>
    <dbReference type="NCBI Taxonomy" id="6978"/>
    <lineage>
        <taxon>Eukaryota</taxon>
        <taxon>Metazoa</taxon>
        <taxon>Ecdysozoa</taxon>
        <taxon>Arthropoda</taxon>
        <taxon>Hexapoda</taxon>
        <taxon>Insecta</taxon>
        <taxon>Pterygota</taxon>
        <taxon>Neoptera</taxon>
        <taxon>Polyneoptera</taxon>
        <taxon>Dictyoptera</taxon>
        <taxon>Blattodea</taxon>
        <taxon>Blattoidea</taxon>
        <taxon>Blattidae</taxon>
        <taxon>Blattinae</taxon>
        <taxon>Periplaneta</taxon>
    </lineage>
</organism>
<gene>
    <name evidence="1" type="ORF">ANN_03437</name>
</gene>
<reference evidence="1 2" key="1">
    <citation type="journal article" date="2022" name="Allergy">
        <title>Genome assembly and annotation of Periplaneta americana reveal a comprehensive cockroach allergen profile.</title>
        <authorList>
            <person name="Wang L."/>
            <person name="Xiong Q."/>
            <person name="Saelim N."/>
            <person name="Wang L."/>
            <person name="Nong W."/>
            <person name="Wan A.T."/>
            <person name="Shi M."/>
            <person name="Liu X."/>
            <person name="Cao Q."/>
            <person name="Hui J.H.L."/>
            <person name="Sookrung N."/>
            <person name="Leung T.F."/>
            <person name="Tungtrongchitr A."/>
            <person name="Tsui S.K.W."/>
        </authorList>
    </citation>
    <scope>NUCLEOTIDE SEQUENCE [LARGE SCALE GENOMIC DNA]</scope>
    <source>
        <strain evidence="1">PWHHKU_190912</strain>
    </source>
</reference>
<dbReference type="Proteomes" id="UP001148838">
    <property type="component" value="Unassembled WGS sequence"/>
</dbReference>
<proteinExistence type="predicted"/>
<evidence type="ECO:0000313" key="2">
    <source>
        <dbReference type="Proteomes" id="UP001148838"/>
    </source>
</evidence>